<comment type="caution">
    <text evidence="1">The sequence shown here is derived from an EMBL/GenBank/DDBJ whole genome shotgun (WGS) entry which is preliminary data.</text>
</comment>
<keyword evidence="2" id="KW-1185">Reference proteome</keyword>
<organism evidence="1 2">
    <name type="scientific">Longimycelium tulufanense</name>
    <dbReference type="NCBI Taxonomy" id="907463"/>
    <lineage>
        <taxon>Bacteria</taxon>
        <taxon>Bacillati</taxon>
        <taxon>Actinomycetota</taxon>
        <taxon>Actinomycetes</taxon>
        <taxon>Pseudonocardiales</taxon>
        <taxon>Pseudonocardiaceae</taxon>
        <taxon>Longimycelium</taxon>
    </lineage>
</organism>
<dbReference type="Proteomes" id="UP000637578">
    <property type="component" value="Unassembled WGS sequence"/>
</dbReference>
<dbReference type="AlphaFoldDB" id="A0A8J3FUH7"/>
<accession>A0A8J3FUH7</accession>
<reference evidence="1" key="2">
    <citation type="submission" date="2020-09" db="EMBL/GenBank/DDBJ databases">
        <authorList>
            <person name="Sun Q."/>
            <person name="Zhou Y."/>
        </authorList>
    </citation>
    <scope>NUCLEOTIDE SEQUENCE</scope>
    <source>
        <strain evidence="1">CGMCC 4.5737</strain>
    </source>
</reference>
<gene>
    <name evidence="1" type="ORF">GCM10012275_27870</name>
</gene>
<evidence type="ECO:0000313" key="2">
    <source>
        <dbReference type="Proteomes" id="UP000637578"/>
    </source>
</evidence>
<protein>
    <recommendedName>
        <fullName evidence="3">HIRAN domain-containing protein</fullName>
    </recommendedName>
</protein>
<proteinExistence type="predicted"/>
<evidence type="ECO:0000313" key="1">
    <source>
        <dbReference type="EMBL" id="GGM55172.1"/>
    </source>
</evidence>
<name>A0A8J3FUH7_9PSEU</name>
<dbReference type="EMBL" id="BMMK01000011">
    <property type="protein sequence ID" value="GGM55172.1"/>
    <property type="molecule type" value="Genomic_DNA"/>
</dbReference>
<sequence length="269" mass="29688">MGLGTGFWSWLFGPRQRPVRGTVRPLPTDGRMQVVGESHYQPALALVADGRVTGSNLKEAIPAEALLVPEPHNPYDRRAVRVDLLTSFGRAVTVGYLARPDAARYQPVLLALQHRGEIGSCPARIMGGGDRYYGVHLHLAAPASLLGPETDVDAEPPRVLPAERTVVVTREEAHQDVLLPYQPKVPGDIVPVRLELGFCEISKGTYRGEQAVEVRLDGRRCGELTYAMTGRYARWVKQWAMDGPVLCEGYVRHEGQRGLQVELRLPEVS</sequence>
<dbReference type="Gene3D" id="3.30.70.2330">
    <property type="match status" value="1"/>
</dbReference>
<evidence type="ECO:0008006" key="3">
    <source>
        <dbReference type="Google" id="ProtNLM"/>
    </source>
</evidence>
<reference evidence="1" key="1">
    <citation type="journal article" date="2014" name="Int. J. Syst. Evol. Microbiol.">
        <title>Complete genome sequence of Corynebacterium casei LMG S-19264T (=DSM 44701T), isolated from a smear-ripened cheese.</title>
        <authorList>
            <consortium name="US DOE Joint Genome Institute (JGI-PGF)"/>
            <person name="Walter F."/>
            <person name="Albersmeier A."/>
            <person name="Kalinowski J."/>
            <person name="Ruckert C."/>
        </authorList>
    </citation>
    <scope>NUCLEOTIDE SEQUENCE</scope>
    <source>
        <strain evidence="1">CGMCC 4.5737</strain>
    </source>
</reference>